<dbReference type="PRINTS" id="PR00320">
    <property type="entry name" value="GPROTEINBRPT"/>
</dbReference>
<evidence type="ECO:0000256" key="9">
    <source>
        <dbReference type="ARBA" id="ARBA00024017"/>
    </source>
</evidence>
<dbReference type="GO" id="GO:0005053">
    <property type="term" value="F:peroxisome matrix targeting signal-2 binding"/>
    <property type="evidence" value="ECO:0007669"/>
    <property type="project" value="InterPro"/>
</dbReference>
<name>A0A9Q0S2L7_9DIPT</name>
<gene>
    <name evidence="12" type="primary">PEX7</name>
    <name evidence="12" type="ORF">Bhyg_07246</name>
</gene>
<evidence type="ECO:0000256" key="5">
    <source>
        <dbReference type="ARBA" id="ARBA00022574"/>
    </source>
</evidence>
<proteinExistence type="inferred from homology"/>
<keyword evidence="13" id="KW-1185">Reference proteome</keyword>
<dbReference type="GO" id="GO:0005829">
    <property type="term" value="C:cytosol"/>
    <property type="evidence" value="ECO:0007669"/>
    <property type="project" value="UniProtKB-SubCell"/>
</dbReference>
<dbReference type="SUPFAM" id="SSF50978">
    <property type="entry name" value="WD40 repeat-like"/>
    <property type="match status" value="1"/>
</dbReference>
<dbReference type="GO" id="GO:0016558">
    <property type="term" value="P:protein import into peroxisome matrix"/>
    <property type="evidence" value="ECO:0007669"/>
    <property type="project" value="InterPro"/>
</dbReference>
<dbReference type="Gene3D" id="2.130.10.10">
    <property type="entry name" value="YVTN repeat-like/Quinoprotein amine dehydrogenase"/>
    <property type="match status" value="1"/>
</dbReference>
<evidence type="ECO:0000256" key="1">
    <source>
        <dbReference type="ARBA" id="ARBA00004253"/>
    </source>
</evidence>
<evidence type="ECO:0000256" key="10">
    <source>
        <dbReference type="ARBA" id="ARBA00032565"/>
    </source>
</evidence>
<evidence type="ECO:0000256" key="8">
    <source>
        <dbReference type="ARBA" id="ARBA00023140"/>
    </source>
</evidence>
<reference evidence="12" key="1">
    <citation type="submission" date="2022-07" db="EMBL/GenBank/DDBJ databases">
        <authorList>
            <person name="Trinca V."/>
            <person name="Uliana J.V.C."/>
            <person name="Torres T.T."/>
            <person name="Ward R.J."/>
            <person name="Monesi N."/>
        </authorList>
    </citation>
    <scope>NUCLEOTIDE SEQUENCE</scope>
    <source>
        <strain evidence="12">HSMRA1968</strain>
        <tissue evidence="12">Whole embryos</tissue>
    </source>
</reference>
<dbReference type="SMART" id="SM00320">
    <property type="entry name" value="WD40"/>
    <property type="match status" value="6"/>
</dbReference>
<dbReference type="InterPro" id="IPR019775">
    <property type="entry name" value="WD40_repeat_CS"/>
</dbReference>
<dbReference type="PROSITE" id="PS50082">
    <property type="entry name" value="WD_REPEATS_2"/>
    <property type="match status" value="3"/>
</dbReference>
<evidence type="ECO:0000256" key="2">
    <source>
        <dbReference type="ARBA" id="ARBA00004514"/>
    </source>
</evidence>
<evidence type="ECO:0000313" key="13">
    <source>
        <dbReference type="Proteomes" id="UP001151699"/>
    </source>
</evidence>
<keyword evidence="12" id="KW-0675">Receptor</keyword>
<organism evidence="12 13">
    <name type="scientific">Pseudolycoriella hygida</name>
    <dbReference type="NCBI Taxonomy" id="35572"/>
    <lineage>
        <taxon>Eukaryota</taxon>
        <taxon>Metazoa</taxon>
        <taxon>Ecdysozoa</taxon>
        <taxon>Arthropoda</taxon>
        <taxon>Hexapoda</taxon>
        <taxon>Insecta</taxon>
        <taxon>Pterygota</taxon>
        <taxon>Neoptera</taxon>
        <taxon>Endopterygota</taxon>
        <taxon>Diptera</taxon>
        <taxon>Nematocera</taxon>
        <taxon>Sciaroidea</taxon>
        <taxon>Sciaridae</taxon>
        <taxon>Pseudolycoriella</taxon>
    </lineage>
</organism>
<feature type="repeat" description="WD" evidence="11">
    <location>
        <begin position="138"/>
        <end position="180"/>
    </location>
</feature>
<keyword evidence="8" id="KW-0576">Peroxisome</keyword>
<dbReference type="PROSITE" id="PS50294">
    <property type="entry name" value="WD_REPEATS_REGION"/>
    <property type="match status" value="1"/>
</dbReference>
<dbReference type="InterPro" id="IPR044536">
    <property type="entry name" value="PEX7"/>
</dbReference>
<dbReference type="InterPro" id="IPR015943">
    <property type="entry name" value="WD40/YVTN_repeat-like_dom_sf"/>
</dbReference>
<feature type="repeat" description="WD" evidence="11">
    <location>
        <begin position="197"/>
        <end position="216"/>
    </location>
</feature>
<dbReference type="InterPro" id="IPR036322">
    <property type="entry name" value="WD40_repeat_dom_sf"/>
</dbReference>
<evidence type="ECO:0000313" key="12">
    <source>
        <dbReference type="EMBL" id="KAJ6642299.1"/>
    </source>
</evidence>
<dbReference type="PANTHER" id="PTHR46027:SF1">
    <property type="entry name" value="PEROXISOMAL TARGETING SIGNAL 2 RECEPTOR"/>
    <property type="match status" value="1"/>
</dbReference>
<dbReference type="GO" id="GO:0005782">
    <property type="term" value="C:peroxisomal matrix"/>
    <property type="evidence" value="ECO:0007669"/>
    <property type="project" value="UniProtKB-SubCell"/>
</dbReference>
<feature type="non-terminal residue" evidence="12">
    <location>
        <position position="298"/>
    </location>
</feature>
<keyword evidence="7" id="KW-0653">Protein transport</keyword>
<dbReference type="InterPro" id="IPR020472">
    <property type="entry name" value="WD40_PAC1"/>
</dbReference>
<evidence type="ECO:0000256" key="4">
    <source>
        <dbReference type="ARBA" id="ARBA00022490"/>
    </source>
</evidence>
<dbReference type="AlphaFoldDB" id="A0A9Q0S2L7"/>
<evidence type="ECO:0000256" key="3">
    <source>
        <dbReference type="ARBA" id="ARBA00022448"/>
    </source>
</evidence>
<feature type="repeat" description="WD" evidence="11">
    <location>
        <begin position="115"/>
        <end position="137"/>
    </location>
</feature>
<dbReference type="EMBL" id="WJQU01000002">
    <property type="protein sequence ID" value="KAJ6642299.1"/>
    <property type="molecule type" value="Genomic_DNA"/>
</dbReference>
<protein>
    <recommendedName>
        <fullName evidence="10">Peroxin-7</fullName>
    </recommendedName>
</protein>
<keyword evidence="4" id="KW-0963">Cytoplasm</keyword>
<dbReference type="PROSITE" id="PS00678">
    <property type="entry name" value="WD_REPEATS_1"/>
    <property type="match status" value="1"/>
</dbReference>
<evidence type="ECO:0000256" key="7">
    <source>
        <dbReference type="ARBA" id="ARBA00022927"/>
    </source>
</evidence>
<keyword evidence="6" id="KW-0677">Repeat</keyword>
<dbReference type="PANTHER" id="PTHR46027">
    <property type="entry name" value="PEROXISOMAL TARGETING SIGNAL 2 RECEPTOR"/>
    <property type="match status" value="1"/>
</dbReference>
<comment type="similarity">
    <text evidence="9">Belongs to the WD repeat peroxin-7 family.</text>
</comment>
<comment type="caution">
    <text evidence="12">The sequence shown here is derived from an EMBL/GenBank/DDBJ whole genome shotgun (WGS) entry which is preliminary data.</text>
</comment>
<accession>A0A9Q0S2L7</accession>
<dbReference type="OrthoDB" id="273771at2759"/>
<dbReference type="Pfam" id="PF00400">
    <property type="entry name" value="WD40"/>
    <property type="match status" value="4"/>
</dbReference>
<evidence type="ECO:0000256" key="11">
    <source>
        <dbReference type="PROSITE-ProRule" id="PRU00221"/>
    </source>
</evidence>
<evidence type="ECO:0000256" key="6">
    <source>
        <dbReference type="ARBA" id="ARBA00022737"/>
    </source>
</evidence>
<sequence>MPERHGYSVEFSSINPNLFIVATSQKYGRKGGATLFLLKILSGKEIVCLQSYEWVDALFDIGWCTSDLVCSASGDGSVQLWNVGLISSTTPTMCYIEHLQEVCSVDCSKYYVGTFVTSSWDRSVKLWNTSYSKSLSSYQEHSDIVYQTKFSPHLHNTFASVSGDGCLKIWNTNCSTAVATVETQCPEVLTCDWKPADPNVMSTGGSDGLLKLWDIRQFSIPFLQIFSGCTAIRRIRYSSNRDNVLASVSYDGITRIWDFGKTMDPVQSIQNHADSVFGLDWNPFQRNQIVDCGWDNFV</sequence>
<dbReference type="Proteomes" id="UP001151699">
    <property type="component" value="Chromosome B"/>
</dbReference>
<dbReference type="InterPro" id="IPR001680">
    <property type="entry name" value="WD40_rpt"/>
</dbReference>
<keyword evidence="3" id="KW-0813">Transport</keyword>
<keyword evidence="5 11" id="KW-0853">WD repeat</keyword>
<comment type="subcellular location">
    <subcellularLocation>
        <location evidence="2">Cytoplasm</location>
        <location evidence="2">Cytosol</location>
    </subcellularLocation>
    <subcellularLocation>
        <location evidence="1">Peroxisome matrix</location>
    </subcellularLocation>
</comment>